<evidence type="ECO:0000256" key="4">
    <source>
        <dbReference type="ARBA" id="ARBA00022832"/>
    </source>
</evidence>
<evidence type="ECO:0000256" key="2">
    <source>
        <dbReference type="ARBA" id="ARBA00005005"/>
    </source>
</evidence>
<feature type="transmembrane region" description="Helical" evidence="9">
    <location>
        <begin position="27"/>
        <end position="50"/>
    </location>
</feature>
<evidence type="ECO:0000256" key="6">
    <source>
        <dbReference type="ARBA" id="ARBA00023098"/>
    </source>
</evidence>
<keyword evidence="6" id="KW-0443">Lipid metabolism</keyword>
<dbReference type="PANTHER" id="PTHR43149:SF1">
    <property type="entry name" value="DELTA(3,5)-DELTA(2,4)-DIENOYL-COA ISOMERASE, MITOCHONDRIAL"/>
    <property type="match status" value="1"/>
</dbReference>
<protein>
    <submittedName>
        <fullName evidence="10">Enoyl-CoA hydratase/isomerase family protein</fullName>
    </submittedName>
</protein>
<dbReference type="InterPro" id="IPR029045">
    <property type="entry name" value="ClpP/crotonase-like_dom_sf"/>
</dbReference>
<proteinExistence type="inferred from homology"/>
<dbReference type="GeneID" id="63714245"/>
<dbReference type="FunFam" id="3.90.226.10:FF:000024">
    <property type="entry name" value="Delta3,5-delta2,4-dienoyl-CoA isomerase"/>
    <property type="match status" value="1"/>
</dbReference>
<evidence type="ECO:0000313" key="11">
    <source>
        <dbReference type="Proteomes" id="UP000076580"/>
    </source>
</evidence>
<name>A0A151GTN0_DRECN</name>
<comment type="caution">
    <text evidence="10">The sequence shown here is derived from an EMBL/GenBank/DDBJ whole genome shotgun (WGS) entry which is preliminary data.</text>
</comment>
<keyword evidence="4" id="KW-0276">Fatty acid metabolism</keyword>
<dbReference type="InterPro" id="IPR014748">
    <property type="entry name" value="Enoyl-CoA_hydra_C"/>
</dbReference>
<dbReference type="EMBL" id="LAYC01000001">
    <property type="protein sequence ID" value="KYK60465.1"/>
    <property type="molecule type" value="Genomic_DNA"/>
</dbReference>
<evidence type="ECO:0000256" key="9">
    <source>
        <dbReference type="SAM" id="Phobius"/>
    </source>
</evidence>
<keyword evidence="7" id="KW-0576">Peroxisome</keyword>
<comment type="pathway">
    <text evidence="2">Lipid metabolism; fatty acid beta-oxidation.</text>
</comment>
<dbReference type="Gene3D" id="3.90.226.10">
    <property type="entry name" value="2-enoyl-CoA Hydratase, Chain A, domain 1"/>
    <property type="match status" value="1"/>
</dbReference>
<evidence type="ECO:0000256" key="5">
    <source>
        <dbReference type="ARBA" id="ARBA00022990"/>
    </source>
</evidence>
<dbReference type="UniPathway" id="UPA00659"/>
<evidence type="ECO:0000256" key="7">
    <source>
        <dbReference type="ARBA" id="ARBA00023140"/>
    </source>
</evidence>
<evidence type="ECO:0000313" key="10">
    <source>
        <dbReference type="EMBL" id="KYK60465.1"/>
    </source>
</evidence>
<dbReference type="Gene3D" id="1.10.12.10">
    <property type="entry name" value="Lyase 2-enoyl-coa Hydratase, Chain A, domain 2"/>
    <property type="match status" value="1"/>
</dbReference>
<organism evidence="10 11">
    <name type="scientific">Drechmeria coniospora</name>
    <name type="common">Nematophagous fungus</name>
    <name type="synonym">Meria coniospora</name>
    <dbReference type="NCBI Taxonomy" id="98403"/>
    <lineage>
        <taxon>Eukaryota</taxon>
        <taxon>Fungi</taxon>
        <taxon>Dikarya</taxon>
        <taxon>Ascomycota</taxon>
        <taxon>Pezizomycotina</taxon>
        <taxon>Sordariomycetes</taxon>
        <taxon>Hypocreomycetidae</taxon>
        <taxon>Hypocreales</taxon>
        <taxon>Ophiocordycipitaceae</taxon>
        <taxon>Drechmeria</taxon>
    </lineage>
</organism>
<dbReference type="SUPFAM" id="SSF52096">
    <property type="entry name" value="ClpP/crotonase"/>
    <property type="match status" value="1"/>
</dbReference>
<dbReference type="Proteomes" id="UP000076580">
    <property type="component" value="Chromosome 01"/>
</dbReference>
<comment type="similarity">
    <text evidence="3">Belongs to the enoyl-CoA hydratase/isomerase family.</text>
</comment>
<reference evidence="10 11" key="1">
    <citation type="journal article" date="2016" name="Sci. Rep.">
        <title>Insights into Adaptations to a Near-Obligate Nematode Endoparasitic Lifestyle from the Finished Genome of Drechmeria coniospora.</title>
        <authorList>
            <person name="Zhang L."/>
            <person name="Zhou Z."/>
            <person name="Guo Q."/>
            <person name="Fokkens L."/>
            <person name="Miskei M."/>
            <person name="Pocsi I."/>
            <person name="Zhang W."/>
            <person name="Chen M."/>
            <person name="Wang L."/>
            <person name="Sun Y."/>
            <person name="Donzelli B.G."/>
            <person name="Gibson D.M."/>
            <person name="Nelson D.R."/>
            <person name="Luo J.G."/>
            <person name="Rep M."/>
            <person name="Liu H."/>
            <person name="Yang S."/>
            <person name="Wang J."/>
            <person name="Krasnoff S.B."/>
            <person name="Xu Y."/>
            <person name="Molnar I."/>
            <person name="Lin M."/>
        </authorList>
    </citation>
    <scope>NUCLEOTIDE SEQUENCE [LARGE SCALE GENOMIC DNA]</scope>
    <source>
        <strain evidence="10 11">ARSEF 6962</strain>
    </source>
</reference>
<keyword evidence="5" id="KW-0007">Acetylation</keyword>
<dbReference type="Pfam" id="PF00378">
    <property type="entry name" value="ECH_1"/>
    <property type="match status" value="1"/>
</dbReference>
<dbReference type="STRING" id="98403.A0A151GTN0"/>
<dbReference type="FunFam" id="1.10.12.10:FF:000004">
    <property type="entry name" value="Delta3,5-delta2,4-dienoyl-CoA isomerase"/>
    <property type="match status" value="1"/>
</dbReference>
<accession>A0A151GTN0</accession>
<keyword evidence="9" id="KW-0812">Transmembrane</keyword>
<keyword evidence="9" id="KW-0472">Membrane</keyword>
<dbReference type="AlphaFoldDB" id="A0A151GTN0"/>
<evidence type="ECO:0000256" key="3">
    <source>
        <dbReference type="ARBA" id="ARBA00005254"/>
    </source>
</evidence>
<dbReference type="GO" id="GO:0006635">
    <property type="term" value="P:fatty acid beta-oxidation"/>
    <property type="evidence" value="ECO:0007669"/>
    <property type="project" value="UniProtKB-UniPathway"/>
</dbReference>
<keyword evidence="9" id="KW-1133">Transmembrane helix</keyword>
<evidence type="ECO:0000256" key="1">
    <source>
        <dbReference type="ARBA" id="ARBA00004275"/>
    </source>
</evidence>
<dbReference type="CDD" id="cd06558">
    <property type="entry name" value="crotonase-like"/>
    <property type="match status" value="1"/>
</dbReference>
<dbReference type="InterPro" id="IPR045002">
    <property type="entry name" value="Ech1-like"/>
</dbReference>
<dbReference type="PANTHER" id="PTHR43149">
    <property type="entry name" value="ENOYL-COA HYDRATASE"/>
    <property type="match status" value="1"/>
</dbReference>
<dbReference type="GO" id="GO:0051750">
    <property type="term" value="F:delta(3,5)-delta(2,4)-dienoyl-CoA isomerase activity"/>
    <property type="evidence" value="ECO:0007669"/>
    <property type="project" value="TreeGrafter"/>
</dbReference>
<evidence type="ECO:0000256" key="8">
    <source>
        <dbReference type="ARBA" id="ARBA00023235"/>
    </source>
</evidence>
<gene>
    <name evidence="10" type="ORF">DCS_01602</name>
</gene>
<keyword evidence="8 10" id="KW-0413">Isomerase</keyword>
<sequence length="329" mass="35281">MRPSAQRPSNLPPSIHRSAPLEERRSSIGIALVTAIIAIIAIIVIIAMAAPLAGYTFEHFLVTSPHPYVAHLEINRPRKLNAFSPAVWQEYGAAFRQLSADPAVRVVVLTGAGDRAFSAGLDVQEGSLTAVISEAAADAARKATTLRRYIEEFQSCIGEMERCEKPVICVLHGVSLGLAIDISCCADIRLCAADTRFSVKEVDIGLAADIGTLARLPKIVGSTSWVKDVCLSARDFGAQEALSVGFVSQVHEDKARAVGAALAMAKKLADKSPVAVQGTKELLNYGREHGTADSLRYTQVWNSAALQAQDVPAALMSMFQKKTPTFEKL</sequence>
<dbReference type="GO" id="GO:0005777">
    <property type="term" value="C:peroxisome"/>
    <property type="evidence" value="ECO:0007669"/>
    <property type="project" value="UniProtKB-SubCell"/>
</dbReference>
<dbReference type="InterPro" id="IPR001753">
    <property type="entry name" value="Enoyl-CoA_hydra/iso"/>
</dbReference>
<comment type="subcellular location">
    <subcellularLocation>
        <location evidence="1">Peroxisome</location>
    </subcellularLocation>
</comment>
<dbReference type="GO" id="GO:0005739">
    <property type="term" value="C:mitochondrion"/>
    <property type="evidence" value="ECO:0007669"/>
    <property type="project" value="TreeGrafter"/>
</dbReference>
<dbReference type="RefSeq" id="XP_040659817.1">
    <property type="nucleotide sequence ID" value="XM_040798934.1"/>
</dbReference>
<dbReference type="InParanoid" id="A0A151GTN0"/>
<keyword evidence="11" id="KW-1185">Reference proteome</keyword>